<gene>
    <name evidence="2" type="ORF">AMORRO_LOCUS13944</name>
</gene>
<dbReference type="Proteomes" id="UP000789342">
    <property type="component" value="Unassembled WGS sequence"/>
</dbReference>
<feature type="non-terminal residue" evidence="2">
    <location>
        <position position="202"/>
    </location>
</feature>
<keyword evidence="3" id="KW-1185">Reference proteome</keyword>
<feature type="region of interest" description="Disordered" evidence="1">
    <location>
        <begin position="110"/>
        <end position="179"/>
    </location>
</feature>
<reference evidence="2" key="1">
    <citation type="submission" date="2021-06" db="EMBL/GenBank/DDBJ databases">
        <authorList>
            <person name="Kallberg Y."/>
            <person name="Tangrot J."/>
            <person name="Rosling A."/>
        </authorList>
    </citation>
    <scope>NUCLEOTIDE SEQUENCE</scope>
    <source>
        <strain evidence="2">CL551</strain>
    </source>
</reference>
<feature type="compositionally biased region" description="Basic and acidic residues" evidence="1">
    <location>
        <begin position="77"/>
        <end position="95"/>
    </location>
</feature>
<feature type="compositionally biased region" description="Low complexity" evidence="1">
    <location>
        <begin position="157"/>
        <end position="173"/>
    </location>
</feature>
<organism evidence="2 3">
    <name type="scientific">Acaulospora morrowiae</name>
    <dbReference type="NCBI Taxonomy" id="94023"/>
    <lineage>
        <taxon>Eukaryota</taxon>
        <taxon>Fungi</taxon>
        <taxon>Fungi incertae sedis</taxon>
        <taxon>Mucoromycota</taxon>
        <taxon>Glomeromycotina</taxon>
        <taxon>Glomeromycetes</taxon>
        <taxon>Diversisporales</taxon>
        <taxon>Acaulosporaceae</taxon>
        <taxon>Acaulospora</taxon>
    </lineage>
</organism>
<feature type="region of interest" description="Disordered" evidence="1">
    <location>
        <begin position="1"/>
        <end position="53"/>
    </location>
</feature>
<protein>
    <submittedName>
        <fullName evidence="2">3305_t:CDS:1</fullName>
    </submittedName>
</protein>
<name>A0A9N9NFL6_9GLOM</name>
<comment type="caution">
    <text evidence="2">The sequence shown here is derived from an EMBL/GenBank/DDBJ whole genome shotgun (WGS) entry which is preliminary data.</text>
</comment>
<feature type="compositionally biased region" description="Polar residues" evidence="1">
    <location>
        <begin position="1"/>
        <end position="11"/>
    </location>
</feature>
<feature type="compositionally biased region" description="Basic and acidic residues" evidence="1">
    <location>
        <begin position="127"/>
        <end position="140"/>
    </location>
</feature>
<dbReference type="EMBL" id="CAJVPV010025854">
    <property type="protein sequence ID" value="CAG8730015.1"/>
    <property type="molecule type" value="Genomic_DNA"/>
</dbReference>
<feature type="compositionally biased region" description="Low complexity" evidence="1">
    <location>
        <begin position="12"/>
        <end position="31"/>
    </location>
</feature>
<evidence type="ECO:0000256" key="1">
    <source>
        <dbReference type="SAM" id="MobiDB-lite"/>
    </source>
</evidence>
<sequence>MPPHTTLQYTMPSNTTTNSKPTSITSSSGITQLAATPKPSNTNATTRQRRATSASSYVFAPSWLINNKTVPAVTEGKSTKEDAKGVGSSKKEELGVVKQVKDGNSSLSSFAHASANGSAQLTSIRTKPKDFSSSRLKTLEETDGNEEVAKTLHGRSRSVSQTNSSTISSSPSSFDRNFPTLAKKKQFPLSVDLQTKGVDNMW</sequence>
<dbReference type="AlphaFoldDB" id="A0A9N9NFL6"/>
<proteinExistence type="predicted"/>
<feature type="region of interest" description="Disordered" evidence="1">
    <location>
        <begin position="72"/>
        <end position="95"/>
    </location>
</feature>
<accession>A0A9N9NFL6</accession>
<feature type="compositionally biased region" description="Polar residues" evidence="1">
    <location>
        <begin position="110"/>
        <end position="126"/>
    </location>
</feature>
<dbReference type="OrthoDB" id="10566288at2759"/>
<evidence type="ECO:0000313" key="3">
    <source>
        <dbReference type="Proteomes" id="UP000789342"/>
    </source>
</evidence>
<evidence type="ECO:0000313" key="2">
    <source>
        <dbReference type="EMBL" id="CAG8730015.1"/>
    </source>
</evidence>